<proteinExistence type="predicted"/>
<dbReference type="AlphaFoldDB" id="H6LBK4"/>
<dbReference type="STRING" id="931626.Awo_c34010"/>
<evidence type="ECO:0000313" key="2">
    <source>
        <dbReference type="EMBL" id="AFA50127.1"/>
    </source>
</evidence>
<dbReference type="InterPro" id="IPR052564">
    <property type="entry name" value="N-acetyltrans/Recomb-assoc"/>
</dbReference>
<dbReference type="InterPro" id="IPR000182">
    <property type="entry name" value="GNAT_dom"/>
</dbReference>
<keyword evidence="2" id="KW-0808">Transferase</keyword>
<organism evidence="2 3">
    <name type="scientific">Acetobacterium woodii (strain ATCC 29683 / DSM 1030 / JCM 2381 / KCTC 1655 / WB1)</name>
    <dbReference type="NCBI Taxonomy" id="931626"/>
    <lineage>
        <taxon>Bacteria</taxon>
        <taxon>Bacillati</taxon>
        <taxon>Bacillota</taxon>
        <taxon>Clostridia</taxon>
        <taxon>Eubacteriales</taxon>
        <taxon>Eubacteriaceae</taxon>
        <taxon>Acetobacterium</taxon>
    </lineage>
</organism>
<dbReference type="SUPFAM" id="SSF55729">
    <property type="entry name" value="Acyl-CoA N-acyltransferases (Nat)"/>
    <property type="match status" value="1"/>
</dbReference>
<sequence length="163" mass="18605">MMIREYKPDDCVFLAQLFYDTVHTINAKDYTKEQLDVWATGTVDLNEWNRTFLDHTTLVAVDNGVIVGFADLDGKGYLDRLYVHKDYQGKGIATALSNELERRAKEEVVCFKTEASITAKLFFEKIGYTVQAKQIVVRGGVPLTNFKMIKDKDVINRSSITKR</sequence>
<reference evidence="3" key="1">
    <citation type="submission" date="2011-07" db="EMBL/GenBank/DDBJ databases">
        <title>Complete genome sequence of Acetobacterium woodii.</title>
        <authorList>
            <person name="Poehlein A."/>
            <person name="Schmidt S."/>
            <person name="Kaster A.-K."/>
            <person name="Goenrich M."/>
            <person name="Vollmers J."/>
            <person name="Thuermer A."/>
            <person name="Gottschalk G."/>
            <person name="Thauer R.K."/>
            <person name="Daniel R."/>
            <person name="Mueller V."/>
        </authorList>
    </citation>
    <scope>NUCLEOTIDE SEQUENCE [LARGE SCALE GENOMIC DNA]</scope>
    <source>
        <strain evidence="3">ATCC 29683 / DSM 1030 / JCM 2381 / KCTC 1655 / WB1</strain>
    </source>
</reference>
<dbReference type="CDD" id="cd04301">
    <property type="entry name" value="NAT_SF"/>
    <property type="match status" value="1"/>
</dbReference>
<dbReference type="InterPro" id="IPR016181">
    <property type="entry name" value="Acyl_CoA_acyltransferase"/>
</dbReference>
<keyword evidence="2" id="KW-0012">Acyltransferase</keyword>
<gene>
    <name evidence="2" type="ordered locus">Awo_c34010</name>
</gene>
<evidence type="ECO:0000259" key="1">
    <source>
        <dbReference type="PROSITE" id="PS51186"/>
    </source>
</evidence>
<dbReference type="EMBL" id="CP002987">
    <property type="protein sequence ID" value="AFA50127.1"/>
    <property type="molecule type" value="Genomic_DNA"/>
</dbReference>
<reference evidence="2 3" key="2">
    <citation type="journal article" date="2012" name="PLoS ONE">
        <title>An ancient pathway combining carbon dioxide fixation with the generation and utilization of a sodium ion gradient for ATP synthesis.</title>
        <authorList>
            <person name="Poehlein A."/>
            <person name="Schmidt S."/>
            <person name="Kaster A.K."/>
            <person name="Goenrich M."/>
            <person name="Vollmers J."/>
            <person name="Thurmer A."/>
            <person name="Bertsch J."/>
            <person name="Schuchmann K."/>
            <person name="Voigt B."/>
            <person name="Hecker M."/>
            <person name="Daniel R."/>
            <person name="Thauer R.K."/>
            <person name="Gottschalk G."/>
            <person name="Muller V."/>
        </authorList>
    </citation>
    <scope>NUCLEOTIDE SEQUENCE [LARGE SCALE GENOMIC DNA]</scope>
    <source>
        <strain evidence="3">ATCC 29683 / DSM 1030 / JCM 2381 / KCTC 1655 / WB1</strain>
    </source>
</reference>
<name>H6LBK4_ACEWD</name>
<dbReference type="Gene3D" id="3.40.630.30">
    <property type="match status" value="1"/>
</dbReference>
<dbReference type="EC" id="2.3.1.-" evidence="2"/>
<protein>
    <submittedName>
        <fullName evidence="2">Acetyltransferase GNAT family</fullName>
        <ecNumber evidence="2">2.3.1.-</ecNumber>
    </submittedName>
</protein>
<evidence type="ECO:0000313" key="3">
    <source>
        <dbReference type="Proteomes" id="UP000007177"/>
    </source>
</evidence>
<feature type="domain" description="N-acetyltransferase" evidence="1">
    <location>
        <begin position="1"/>
        <end position="153"/>
    </location>
</feature>
<dbReference type="GO" id="GO:0016747">
    <property type="term" value="F:acyltransferase activity, transferring groups other than amino-acyl groups"/>
    <property type="evidence" value="ECO:0007669"/>
    <property type="project" value="InterPro"/>
</dbReference>
<dbReference type="KEGG" id="awo:Awo_c34010"/>
<dbReference type="PANTHER" id="PTHR43451:SF1">
    <property type="entry name" value="ACETYLTRANSFERASE"/>
    <property type="match status" value="1"/>
</dbReference>
<dbReference type="Pfam" id="PF13673">
    <property type="entry name" value="Acetyltransf_10"/>
    <property type="match status" value="1"/>
</dbReference>
<keyword evidence="3" id="KW-1185">Reference proteome</keyword>
<dbReference type="eggNOG" id="COG0456">
    <property type="taxonomic scope" value="Bacteria"/>
</dbReference>
<accession>H6LBK4</accession>
<dbReference type="PROSITE" id="PS51186">
    <property type="entry name" value="GNAT"/>
    <property type="match status" value="1"/>
</dbReference>
<dbReference type="RefSeq" id="WP_014357722.1">
    <property type="nucleotide sequence ID" value="NC_016894.1"/>
</dbReference>
<dbReference type="PANTHER" id="PTHR43451">
    <property type="entry name" value="ACETYLTRANSFERASE (GNAT) FAMILY PROTEIN"/>
    <property type="match status" value="1"/>
</dbReference>
<dbReference type="Proteomes" id="UP000007177">
    <property type="component" value="Chromosome"/>
</dbReference>
<dbReference type="OrthoDB" id="424368at2"/>
<dbReference type="HOGENOM" id="CLU_087351_0_1_9"/>